<dbReference type="Proteomes" id="UP000295727">
    <property type="component" value="Chromosome 1"/>
</dbReference>
<protein>
    <submittedName>
        <fullName evidence="1">Uncharacterized protein</fullName>
    </submittedName>
</protein>
<dbReference type="RefSeq" id="WP_134747415.1">
    <property type="nucleotide sequence ID" value="NZ_CP038148.1"/>
</dbReference>
<proteinExistence type="predicted"/>
<dbReference type="EMBL" id="CP038148">
    <property type="protein sequence ID" value="QBQ96299.1"/>
    <property type="molecule type" value="Genomic_DNA"/>
</dbReference>
<gene>
    <name evidence="1" type="ORF">E1956_03335</name>
</gene>
<organism evidence="1 2">
    <name type="scientific">Paraburkholderia pallida</name>
    <dbReference type="NCBI Taxonomy" id="2547399"/>
    <lineage>
        <taxon>Bacteria</taxon>
        <taxon>Pseudomonadati</taxon>
        <taxon>Pseudomonadota</taxon>
        <taxon>Betaproteobacteria</taxon>
        <taxon>Burkholderiales</taxon>
        <taxon>Burkholderiaceae</taxon>
        <taxon>Paraburkholderia</taxon>
    </lineage>
</organism>
<dbReference type="KEGG" id="ppai:E1956_03335"/>
<sequence>MNRLETNLRAAQGRLESLRSALAQDLNVAEDAFDAIKRIASDAPSRSIAELGRFYLEWLTNELNDKTAELQDLLEAAIKDAGEISQ</sequence>
<evidence type="ECO:0000313" key="1">
    <source>
        <dbReference type="EMBL" id="QBQ96299.1"/>
    </source>
</evidence>
<accession>A0A4P7CQQ5</accession>
<name>A0A4P7CQQ5_9BURK</name>
<dbReference type="AlphaFoldDB" id="A0A4P7CQQ5"/>
<keyword evidence="2" id="KW-1185">Reference proteome</keyword>
<reference evidence="1 2" key="1">
    <citation type="submission" date="2019-03" db="EMBL/GenBank/DDBJ databases">
        <title>Paraburkholderia sp. 7MH5, isolated from subtropical forest soil.</title>
        <authorList>
            <person name="Gao Z.-H."/>
            <person name="Qiu L.-H."/>
        </authorList>
    </citation>
    <scope>NUCLEOTIDE SEQUENCE [LARGE SCALE GENOMIC DNA]</scope>
    <source>
        <strain evidence="1 2">7MH5</strain>
    </source>
</reference>
<evidence type="ECO:0000313" key="2">
    <source>
        <dbReference type="Proteomes" id="UP000295727"/>
    </source>
</evidence>